<dbReference type="Proteomes" id="UP000195985">
    <property type="component" value="Unassembled WGS sequence"/>
</dbReference>
<evidence type="ECO:0000313" key="4">
    <source>
        <dbReference type="EMBL" id="SLM50580.1"/>
    </source>
</evidence>
<gene>
    <name evidence="4" type="ORF">TPAS_252</name>
</gene>
<feature type="signal peptide" evidence="3">
    <location>
        <begin position="1"/>
        <end position="23"/>
    </location>
</feature>
<evidence type="ECO:0000313" key="5">
    <source>
        <dbReference type="Proteomes" id="UP000195985"/>
    </source>
</evidence>
<evidence type="ECO:0008006" key="6">
    <source>
        <dbReference type="Google" id="ProtNLM"/>
    </source>
</evidence>
<keyword evidence="5" id="KW-1185">Reference proteome</keyword>
<name>A0A1W1IC65_9LACT</name>
<dbReference type="RefSeq" id="WP_086941483.1">
    <property type="nucleotide sequence ID" value="NZ_FONM01000002.1"/>
</dbReference>
<feature type="region of interest" description="Disordered" evidence="2">
    <location>
        <begin position="202"/>
        <end position="228"/>
    </location>
</feature>
<dbReference type="Gene3D" id="3.10.450.50">
    <property type="match status" value="1"/>
</dbReference>
<dbReference type="AlphaFoldDB" id="A0A1W1IC65"/>
<dbReference type="EMBL" id="FWEY01000001">
    <property type="protein sequence ID" value="SLM50580.1"/>
    <property type="molecule type" value="Genomic_DNA"/>
</dbReference>
<feature type="compositionally biased region" description="Acidic residues" evidence="2">
    <location>
        <begin position="202"/>
        <end position="215"/>
    </location>
</feature>
<dbReference type="STRING" id="43064.SAMN04488086_102260"/>
<protein>
    <recommendedName>
        <fullName evidence="6">DUF5105 domain-containing protein</fullName>
    </recommendedName>
</protein>
<dbReference type="InterPro" id="IPR029050">
    <property type="entry name" value="Immunoprotect_excell_Ig-like"/>
</dbReference>
<sequence>MRKWRTIAVSMLSLALLAGCSGAKPESTVEEFFTAGQQLDTEAMAAAVLSTNEEEVTDPEELLTDESNEYLLEYFKTNAEKMTYEVTGSEIDGDKAVVTMNAKYVDGAPLIKATISSAFMKMLPLAFSGTEMTEEETNQMFADTMKEQAEIISETFKEATLKIDLVKQDNEWYITEITDEMMDVVMSGFMSLSTELEGAFEETEPVDETSTEDSTIESSAAGKRSNPVPLGQAIEIPVEYSNEDWTENYEGTISLQINGITKGQAALDTLMAENQFNEAPPEGMEWVIFDVTMKLLDGNQDTPYTTSPAFDIISSSGSEIAQDTYGTLDGNEFGYTDLFPGAEASGRVVKYAPMGDNFLISYDENYSAAFYFRAQ</sequence>
<dbReference type="PROSITE" id="PS51257">
    <property type="entry name" value="PROKAR_LIPOPROTEIN"/>
    <property type="match status" value="1"/>
</dbReference>
<proteinExistence type="predicted"/>
<dbReference type="Gene3D" id="2.60.40.1240">
    <property type="match status" value="1"/>
</dbReference>
<reference evidence="5" key="1">
    <citation type="submission" date="2016-04" db="EMBL/GenBank/DDBJ databases">
        <authorList>
            <person name="Strepis N."/>
        </authorList>
    </citation>
    <scope>NUCLEOTIDE SEQUENCE [LARGE SCALE GENOMIC DNA]</scope>
</reference>
<organism evidence="4 5">
    <name type="scientific">Trichococcus pasteurii</name>
    <dbReference type="NCBI Taxonomy" id="43064"/>
    <lineage>
        <taxon>Bacteria</taxon>
        <taxon>Bacillati</taxon>
        <taxon>Bacillota</taxon>
        <taxon>Bacilli</taxon>
        <taxon>Lactobacillales</taxon>
        <taxon>Carnobacteriaceae</taxon>
        <taxon>Trichococcus</taxon>
    </lineage>
</organism>
<evidence type="ECO:0000256" key="3">
    <source>
        <dbReference type="SAM" id="SignalP"/>
    </source>
</evidence>
<evidence type="ECO:0000256" key="1">
    <source>
        <dbReference type="ARBA" id="ARBA00022729"/>
    </source>
</evidence>
<dbReference type="OrthoDB" id="1756107at2"/>
<accession>A0A1W1IC65</accession>
<feature type="chain" id="PRO_5010690567" description="DUF5105 domain-containing protein" evidence="3">
    <location>
        <begin position="24"/>
        <end position="375"/>
    </location>
</feature>
<keyword evidence="1 3" id="KW-0732">Signal</keyword>
<evidence type="ECO:0000256" key="2">
    <source>
        <dbReference type="SAM" id="MobiDB-lite"/>
    </source>
</evidence>